<protein>
    <recommendedName>
        <fullName evidence="3">Glucose-methanol-choline oxidoreductase C-terminal domain-containing protein</fullName>
    </recommendedName>
</protein>
<feature type="domain" description="Glucose-methanol-choline oxidoreductase C-terminal" evidence="3">
    <location>
        <begin position="3"/>
        <end position="42"/>
    </location>
</feature>
<dbReference type="PANTHER" id="PTHR11552:SF147">
    <property type="entry name" value="CHOLINE DEHYDROGENASE, MITOCHONDRIAL"/>
    <property type="match status" value="1"/>
</dbReference>
<dbReference type="InterPro" id="IPR012132">
    <property type="entry name" value="GMC_OxRdtase"/>
</dbReference>
<evidence type="ECO:0000256" key="2">
    <source>
        <dbReference type="ARBA" id="ARBA00010790"/>
    </source>
</evidence>
<comment type="caution">
    <text evidence="4">The sequence shown here is derived from an EMBL/GenBank/DDBJ whole genome shotgun (WGS) entry which is preliminary data.</text>
</comment>
<dbReference type="EMBL" id="JBAHYK010005281">
    <property type="protein sequence ID" value="KAL0562544.1"/>
    <property type="molecule type" value="Genomic_DNA"/>
</dbReference>
<dbReference type="InterPro" id="IPR036188">
    <property type="entry name" value="FAD/NAD-bd_sf"/>
</dbReference>
<keyword evidence="5" id="KW-1185">Reference proteome</keyword>
<dbReference type="Pfam" id="PF05199">
    <property type="entry name" value="GMC_oxred_C"/>
    <property type="match status" value="1"/>
</dbReference>
<evidence type="ECO:0000259" key="3">
    <source>
        <dbReference type="Pfam" id="PF05199"/>
    </source>
</evidence>
<gene>
    <name evidence="4" type="ORF">V5O48_019543</name>
</gene>
<evidence type="ECO:0000256" key="1">
    <source>
        <dbReference type="ARBA" id="ARBA00001974"/>
    </source>
</evidence>
<feature type="non-terminal residue" evidence="4">
    <location>
        <position position="1"/>
    </location>
</feature>
<dbReference type="Proteomes" id="UP001465976">
    <property type="component" value="Unassembled WGS sequence"/>
</dbReference>
<comment type="cofactor">
    <cofactor evidence="1">
        <name>FAD</name>
        <dbReference type="ChEBI" id="CHEBI:57692"/>
    </cofactor>
</comment>
<evidence type="ECO:0000313" key="5">
    <source>
        <dbReference type="Proteomes" id="UP001465976"/>
    </source>
</evidence>
<reference evidence="4 5" key="1">
    <citation type="submission" date="2024-02" db="EMBL/GenBank/DDBJ databases">
        <title>A draft genome for the cacao thread blight pathogen Marasmius crinis-equi.</title>
        <authorList>
            <person name="Cohen S.P."/>
            <person name="Baruah I.K."/>
            <person name="Amoako-Attah I."/>
            <person name="Bukari Y."/>
            <person name="Meinhardt L.W."/>
            <person name="Bailey B.A."/>
        </authorList>
    </citation>
    <scope>NUCLEOTIDE SEQUENCE [LARGE SCALE GENOMIC DNA]</scope>
    <source>
        <strain evidence="4 5">GH-76</strain>
    </source>
</reference>
<sequence>AEGGVVDARLRVYGVKGLRVVDASVMPESPSTHLAALTVAIAEKCADMVLEDARKL</sequence>
<evidence type="ECO:0000313" key="4">
    <source>
        <dbReference type="EMBL" id="KAL0562544.1"/>
    </source>
</evidence>
<dbReference type="InterPro" id="IPR007867">
    <property type="entry name" value="GMC_OxRtase_C"/>
</dbReference>
<dbReference type="PANTHER" id="PTHR11552">
    <property type="entry name" value="GLUCOSE-METHANOL-CHOLINE GMC OXIDOREDUCTASE"/>
    <property type="match status" value="1"/>
</dbReference>
<dbReference type="Gene3D" id="3.50.50.60">
    <property type="entry name" value="FAD/NAD(P)-binding domain"/>
    <property type="match status" value="1"/>
</dbReference>
<proteinExistence type="inferred from homology"/>
<comment type="similarity">
    <text evidence="2">Belongs to the GMC oxidoreductase family.</text>
</comment>
<name>A0ABR3EI58_9AGAR</name>
<organism evidence="4 5">
    <name type="scientific">Marasmius crinis-equi</name>
    <dbReference type="NCBI Taxonomy" id="585013"/>
    <lineage>
        <taxon>Eukaryota</taxon>
        <taxon>Fungi</taxon>
        <taxon>Dikarya</taxon>
        <taxon>Basidiomycota</taxon>
        <taxon>Agaricomycotina</taxon>
        <taxon>Agaricomycetes</taxon>
        <taxon>Agaricomycetidae</taxon>
        <taxon>Agaricales</taxon>
        <taxon>Marasmiineae</taxon>
        <taxon>Marasmiaceae</taxon>
        <taxon>Marasmius</taxon>
    </lineage>
</organism>
<dbReference type="SUPFAM" id="SSF51905">
    <property type="entry name" value="FAD/NAD(P)-binding domain"/>
    <property type="match status" value="1"/>
</dbReference>
<accession>A0ABR3EI58</accession>